<feature type="compositionally biased region" description="Polar residues" evidence="1">
    <location>
        <begin position="75"/>
        <end position="87"/>
    </location>
</feature>
<gene>
    <name evidence="3" type="ORF">ACHAWU_000648</name>
</gene>
<dbReference type="AlphaFoldDB" id="A0ABD3MBZ7"/>
<feature type="region of interest" description="Disordered" evidence="1">
    <location>
        <begin position="1"/>
        <end position="32"/>
    </location>
</feature>
<dbReference type="PROSITE" id="PS50802">
    <property type="entry name" value="OTU"/>
    <property type="match status" value="1"/>
</dbReference>
<protein>
    <recommendedName>
        <fullName evidence="2">OTU domain-containing protein</fullName>
    </recommendedName>
</protein>
<dbReference type="InterPro" id="IPR003323">
    <property type="entry name" value="OTU_dom"/>
</dbReference>
<feature type="domain" description="OTU" evidence="2">
    <location>
        <begin position="129"/>
        <end position="237"/>
    </location>
</feature>
<feature type="compositionally biased region" description="Low complexity" evidence="1">
    <location>
        <begin position="8"/>
        <end position="32"/>
    </location>
</feature>
<dbReference type="Pfam" id="PF10275">
    <property type="entry name" value="Peptidase_C65"/>
    <property type="match status" value="1"/>
</dbReference>
<evidence type="ECO:0000313" key="3">
    <source>
        <dbReference type="EMBL" id="KAL3761112.1"/>
    </source>
</evidence>
<feature type="region of interest" description="Disordered" evidence="1">
    <location>
        <begin position="75"/>
        <end position="96"/>
    </location>
</feature>
<dbReference type="InterPro" id="IPR038765">
    <property type="entry name" value="Papain-like_cys_pep_sf"/>
</dbReference>
<organism evidence="3 4">
    <name type="scientific">Discostella pseudostelligera</name>
    <dbReference type="NCBI Taxonomy" id="259834"/>
    <lineage>
        <taxon>Eukaryota</taxon>
        <taxon>Sar</taxon>
        <taxon>Stramenopiles</taxon>
        <taxon>Ochrophyta</taxon>
        <taxon>Bacillariophyta</taxon>
        <taxon>Coscinodiscophyceae</taxon>
        <taxon>Thalassiosirophycidae</taxon>
        <taxon>Stephanodiscales</taxon>
        <taxon>Stephanodiscaceae</taxon>
        <taxon>Discostella</taxon>
    </lineage>
</organism>
<accession>A0ABD3MBZ7</accession>
<comment type="caution">
    <text evidence="3">The sequence shown here is derived from an EMBL/GenBank/DDBJ whole genome shotgun (WGS) entry which is preliminary data.</text>
</comment>
<dbReference type="SUPFAM" id="SSF54001">
    <property type="entry name" value="Cysteine proteinases"/>
    <property type="match status" value="1"/>
</dbReference>
<evidence type="ECO:0000259" key="2">
    <source>
        <dbReference type="PROSITE" id="PS50802"/>
    </source>
</evidence>
<keyword evidence="4" id="KW-1185">Reference proteome</keyword>
<dbReference type="PANTHER" id="PTHR12931:SF15">
    <property type="entry name" value="UBIQUITIN THIOESTERASE OTUBAIN-LIKE"/>
    <property type="match status" value="1"/>
</dbReference>
<dbReference type="EMBL" id="JALLBG020000158">
    <property type="protein sequence ID" value="KAL3761112.1"/>
    <property type="molecule type" value="Genomic_DNA"/>
</dbReference>
<evidence type="ECO:0000313" key="4">
    <source>
        <dbReference type="Proteomes" id="UP001530293"/>
    </source>
</evidence>
<reference evidence="3 4" key="1">
    <citation type="submission" date="2024-10" db="EMBL/GenBank/DDBJ databases">
        <title>Updated reference genomes for cyclostephanoid diatoms.</title>
        <authorList>
            <person name="Roberts W.R."/>
            <person name="Alverson A.J."/>
        </authorList>
    </citation>
    <scope>NUCLEOTIDE SEQUENCE [LARGE SCALE GENOMIC DNA]</scope>
    <source>
        <strain evidence="3 4">AJA232-27</strain>
    </source>
</reference>
<proteinExistence type="predicted"/>
<dbReference type="InterPro" id="IPR042467">
    <property type="entry name" value="Peptidase_C65_otubain_sub2"/>
</dbReference>
<sequence length="237" mass="27653">MNDETDHATNTATDDNNNNDNTTQVMTHHQQQQHLLTQTQLENIEQEIKSTQPLTSHLLPIHVLLQQYCGDGITVNSDNENNGTTRSGGDDGDDDDHAIVIMQQQQPQQQQQLHPGFAKAATYLSTKYKSLRKVRGDGNCYYRAFLYSLCEHLLRSLLIRNDNHHHHHHHHHQQQYHYHYYAEFTRLKEIVHKSLKWVCQYGYDEYTIDMFWEELVELFNFIEEATTTSTTNTTTGS</sequence>
<dbReference type="Proteomes" id="UP001530293">
    <property type="component" value="Unassembled WGS sequence"/>
</dbReference>
<name>A0ABD3MBZ7_9STRA</name>
<evidence type="ECO:0000256" key="1">
    <source>
        <dbReference type="SAM" id="MobiDB-lite"/>
    </source>
</evidence>
<dbReference type="Gene3D" id="1.20.1300.20">
    <property type="entry name" value="Peptidase C65 Otubain, subdomain 2"/>
    <property type="match status" value="1"/>
</dbReference>
<dbReference type="PANTHER" id="PTHR12931">
    <property type="entry name" value="UBIQUITIN THIOLESTERASE PROTEIN OTUB"/>
    <property type="match status" value="1"/>
</dbReference>
<dbReference type="InterPro" id="IPR019400">
    <property type="entry name" value="Peptidase_C65_otubain"/>
</dbReference>